<gene>
    <name evidence="2" type="ORF">PIG85_01850</name>
</gene>
<dbReference type="Proteomes" id="UP001211044">
    <property type="component" value="Chromosome"/>
</dbReference>
<name>A0AB38XPZ8_9ACTO</name>
<evidence type="ECO:0000256" key="1">
    <source>
        <dbReference type="SAM" id="MobiDB-lite"/>
    </source>
</evidence>
<feature type="region of interest" description="Disordered" evidence="1">
    <location>
        <begin position="182"/>
        <end position="257"/>
    </location>
</feature>
<proteinExistence type="predicted"/>
<dbReference type="KEGG" id="wne:PIG85_01850"/>
<organism evidence="2 3">
    <name type="scientific">Winkia neuii subsp. anitrata</name>
    <dbReference type="NCBI Taxonomy" id="29318"/>
    <lineage>
        <taxon>Bacteria</taxon>
        <taxon>Bacillati</taxon>
        <taxon>Actinomycetota</taxon>
        <taxon>Actinomycetes</taxon>
        <taxon>Actinomycetales</taxon>
        <taxon>Actinomycetaceae</taxon>
        <taxon>Winkia</taxon>
    </lineage>
</organism>
<sequence>MDSASRLLQNICVEAGMLPASFNLQVADDPTQETLDYAQVLRAAFAGIAHSQVAAAFEQVSALAEAMEMEGELPALHALASAYEGQKAEAIQYSTVPDAEVDSFGESLAFMAHSTLQEVFVEPQAMLDALQSASRQLVGESLPEQVSAGQDDTDVSGLDLSDADLAAAVAILNPHADAQEVAEEQLDSAGVVTDQSEADQGDEEDELAQWAKSGWDLDMDPEADGQDEAGFADWHDDRFDDEEDEQTDSDDLDDWDY</sequence>
<evidence type="ECO:0000313" key="3">
    <source>
        <dbReference type="Proteomes" id="UP001211044"/>
    </source>
</evidence>
<dbReference type="RefSeq" id="WP_141740516.1">
    <property type="nucleotide sequence ID" value="NZ_CP116394.1"/>
</dbReference>
<dbReference type="AlphaFoldDB" id="A0AB38XPZ8"/>
<accession>A0AB38XPZ8</accession>
<evidence type="ECO:0000313" key="2">
    <source>
        <dbReference type="EMBL" id="WCE46413.1"/>
    </source>
</evidence>
<protein>
    <submittedName>
        <fullName evidence="2">Uncharacterized protein</fullName>
    </submittedName>
</protein>
<dbReference type="EMBL" id="CP116394">
    <property type="protein sequence ID" value="WCE46413.1"/>
    <property type="molecule type" value="Genomic_DNA"/>
</dbReference>
<feature type="compositionally biased region" description="Acidic residues" evidence="1">
    <location>
        <begin position="217"/>
        <end position="227"/>
    </location>
</feature>
<reference evidence="2" key="1">
    <citation type="submission" date="2023-01" db="EMBL/GenBank/DDBJ databases">
        <title>Comparative Genomic Analysis of the Clinically-Derived Winkia Strain NY0527 Provides Evidence into the Taxonomic Reassignment of Winkia neuii and Characterizes Their Virulence Traits.</title>
        <authorList>
            <person name="Cai X."/>
            <person name="Peng Y."/>
            <person name="Li M."/>
            <person name="Qiu Y."/>
            <person name="Wang Y."/>
            <person name="Xu L."/>
            <person name="Hou Q."/>
        </authorList>
    </citation>
    <scope>NUCLEOTIDE SEQUENCE</scope>
    <source>
        <strain evidence="2">NY0527</strain>
    </source>
</reference>
<feature type="compositionally biased region" description="Acidic residues" evidence="1">
    <location>
        <begin position="196"/>
        <end position="207"/>
    </location>
</feature>
<feature type="compositionally biased region" description="Acidic residues" evidence="1">
    <location>
        <begin position="239"/>
        <end position="257"/>
    </location>
</feature>